<proteinExistence type="predicted"/>
<organism evidence="1 3">
    <name type="scientific">Rhizophagus clarus</name>
    <dbReference type="NCBI Taxonomy" id="94130"/>
    <lineage>
        <taxon>Eukaryota</taxon>
        <taxon>Fungi</taxon>
        <taxon>Fungi incertae sedis</taxon>
        <taxon>Mucoromycota</taxon>
        <taxon>Glomeromycotina</taxon>
        <taxon>Glomeromycetes</taxon>
        <taxon>Glomerales</taxon>
        <taxon>Glomeraceae</taxon>
        <taxon>Rhizophagus</taxon>
    </lineage>
</organism>
<keyword evidence="3" id="KW-1185">Reference proteome</keyword>
<reference evidence="2" key="2">
    <citation type="submission" date="2019-10" db="EMBL/GenBank/DDBJ databases">
        <title>Conservation and host-specific expression of non-tandemly repeated heterogenous ribosome RNA gene in arbuscular mycorrhizal fungi.</title>
        <authorList>
            <person name="Maeda T."/>
            <person name="Kobayashi Y."/>
            <person name="Nakagawa T."/>
            <person name="Ezawa T."/>
            <person name="Yamaguchi K."/>
            <person name="Bino T."/>
            <person name="Nishimoto Y."/>
            <person name="Shigenobu S."/>
            <person name="Kawaguchi M."/>
        </authorList>
    </citation>
    <scope>NUCLEOTIDE SEQUENCE</scope>
    <source>
        <strain evidence="2">HR1</strain>
    </source>
</reference>
<evidence type="ECO:0000313" key="2">
    <source>
        <dbReference type="EMBL" id="GES94202.1"/>
    </source>
</evidence>
<comment type="caution">
    <text evidence="1">The sequence shown here is derived from an EMBL/GenBank/DDBJ whole genome shotgun (WGS) entry which is preliminary data.</text>
</comment>
<dbReference type="EMBL" id="BLAL01000229">
    <property type="protein sequence ID" value="GES94202.1"/>
    <property type="molecule type" value="Genomic_DNA"/>
</dbReference>
<reference evidence="1 3" key="1">
    <citation type="submission" date="2017-11" db="EMBL/GenBank/DDBJ databases">
        <title>The genome of Rhizophagus clarus HR1 reveals common genetic basis of auxotrophy among arbuscular mycorrhizal fungi.</title>
        <authorList>
            <person name="Kobayashi Y."/>
        </authorList>
    </citation>
    <scope>NUCLEOTIDE SEQUENCE [LARGE SCALE GENOMIC DNA]</scope>
    <source>
        <strain evidence="1 3">HR1</strain>
    </source>
</reference>
<evidence type="ECO:0000313" key="1">
    <source>
        <dbReference type="EMBL" id="GBC09944.1"/>
    </source>
</evidence>
<dbReference type="EMBL" id="BEXD01004339">
    <property type="protein sequence ID" value="GBC09944.1"/>
    <property type="molecule type" value="Genomic_DNA"/>
</dbReference>
<name>A0A2Z6S3R4_9GLOM</name>
<protein>
    <submittedName>
        <fullName evidence="1">Uncharacterized protein</fullName>
    </submittedName>
</protein>
<dbReference type="Proteomes" id="UP000247702">
    <property type="component" value="Unassembled WGS sequence"/>
</dbReference>
<dbReference type="AlphaFoldDB" id="A0A2Z6S3R4"/>
<dbReference type="Proteomes" id="UP000615446">
    <property type="component" value="Unassembled WGS sequence"/>
</dbReference>
<accession>A0A2Z6S3R4</accession>
<sequence>MEMTYFDKMLHFREDNYDDGKFYVQVGFANQDIADSVKKSDVSKGIKWITKDQFQTVQQEKADDIIYTTAPIDVEDQEQEKTPKRIYKEAFVIIRMEVSINRDRKDDKERHKFNDILTDFNASCLSRLLKEHEEEIE</sequence>
<evidence type="ECO:0000313" key="3">
    <source>
        <dbReference type="Proteomes" id="UP000247702"/>
    </source>
</evidence>
<gene>
    <name evidence="2" type="ORF">RCL2_002094500</name>
    <name evidence="1" type="ORF">RclHR1_09210013</name>
</gene>